<comment type="caution">
    <text evidence="6">The sequence shown here is derived from an EMBL/GenBank/DDBJ whole genome shotgun (WGS) entry which is preliminary data.</text>
</comment>
<keyword evidence="7" id="KW-1185">Reference proteome</keyword>
<organism evidence="6 7">
    <name type="scientific">Variovorax ginsengisoli</name>
    <dbReference type="NCBI Taxonomy" id="363844"/>
    <lineage>
        <taxon>Bacteria</taxon>
        <taxon>Pseudomonadati</taxon>
        <taxon>Pseudomonadota</taxon>
        <taxon>Betaproteobacteria</taxon>
        <taxon>Burkholderiales</taxon>
        <taxon>Comamonadaceae</taxon>
        <taxon>Variovorax</taxon>
    </lineage>
</organism>
<proteinExistence type="inferred from homology"/>
<evidence type="ECO:0000256" key="4">
    <source>
        <dbReference type="ARBA" id="ARBA00023163"/>
    </source>
</evidence>
<evidence type="ECO:0000313" key="6">
    <source>
        <dbReference type="EMBL" id="MDP9898429.1"/>
    </source>
</evidence>
<sequence length="293" mass="31408">MQVFDVEQLRTLVAVAEAGSLTAAAPRVFLSQSSVSEQMRKLEALAGQPLLLRSKAGVQPTEAGERLLAHARRILALSDEAMRDLRGESLQGELRLAVTDYFRPAEVTRLLARLDERYPQVRLHVSILKSAAIEAGCARGEFDLGLSMRIGGAGAGKGTPTPPVAGALALSREPLVWMAANGMRLVRGESVRLLVLPDTCSLHRFTVGLLRERKVPYRVAHVASGVAGLQSALAAGLGVACLNTSALVEGVSRLAPPHGLPALPRVTFQFLPPRAGETDFVRRARELLASHLR</sequence>
<dbReference type="Gene3D" id="1.10.10.10">
    <property type="entry name" value="Winged helix-like DNA-binding domain superfamily/Winged helix DNA-binding domain"/>
    <property type="match status" value="1"/>
</dbReference>
<dbReference type="InterPro" id="IPR005119">
    <property type="entry name" value="LysR_subst-bd"/>
</dbReference>
<dbReference type="PANTHER" id="PTHR30579">
    <property type="entry name" value="TRANSCRIPTIONAL REGULATOR"/>
    <property type="match status" value="1"/>
</dbReference>
<evidence type="ECO:0000256" key="1">
    <source>
        <dbReference type="ARBA" id="ARBA00009437"/>
    </source>
</evidence>
<accession>A0ABT9S3E0</accession>
<dbReference type="Proteomes" id="UP001226867">
    <property type="component" value="Unassembled WGS sequence"/>
</dbReference>
<evidence type="ECO:0000256" key="2">
    <source>
        <dbReference type="ARBA" id="ARBA00023015"/>
    </source>
</evidence>
<keyword evidence="3 6" id="KW-0238">DNA-binding</keyword>
<dbReference type="InterPro" id="IPR050176">
    <property type="entry name" value="LTTR"/>
</dbReference>
<dbReference type="InterPro" id="IPR036390">
    <property type="entry name" value="WH_DNA-bd_sf"/>
</dbReference>
<comment type="similarity">
    <text evidence="1">Belongs to the LysR transcriptional regulatory family.</text>
</comment>
<protein>
    <submittedName>
        <fullName evidence="6">DNA-binding transcriptional LysR family regulator</fullName>
    </submittedName>
</protein>
<dbReference type="Pfam" id="PF00126">
    <property type="entry name" value="HTH_1"/>
    <property type="match status" value="1"/>
</dbReference>
<dbReference type="SUPFAM" id="SSF53850">
    <property type="entry name" value="Periplasmic binding protein-like II"/>
    <property type="match status" value="1"/>
</dbReference>
<reference evidence="6 7" key="1">
    <citation type="submission" date="2023-07" db="EMBL/GenBank/DDBJ databases">
        <title>Sorghum-associated microbial communities from plants grown in Nebraska, USA.</title>
        <authorList>
            <person name="Schachtman D."/>
        </authorList>
    </citation>
    <scope>NUCLEOTIDE SEQUENCE [LARGE SCALE GENOMIC DNA]</scope>
    <source>
        <strain evidence="6 7">DS1607</strain>
    </source>
</reference>
<dbReference type="PROSITE" id="PS50931">
    <property type="entry name" value="HTH_LYSR"/>
    <property type="match status" value="1"/>
</dbReference>
<dbReference type="Pfam" id="PF03466">
    <property type="entry name" value="LysR_substrate"/>
    <property type="match status" value="1"/>
</dbReference>
<dbReference type="EMBL" id="JAUSRO010000002">
    <property type="protein sequence ID" value="MDP9898429.1"/>
    <property type="molecule type" value="Genomic_DNA"/>
</dbReference>
<name>A0ABT9S3E0_9BURK</name>
<dbReference type="SUPFAM" id="SSF46785">
    <property type="entry name" value="Winged helix' DNA-binding domain"/>
    <property type="match status" value="1"/>
</dbReference>
<dbReference type="GO" id="GO:0003677">
    <property type="term" value="F:DNA binding"/>
    <property type="evidence" value="ECO:0007669"/>
    <property type="project" value="UniProtKB-KW"/>
</dbReference>
<evidence type="ECO:0000313" key="7">
    <source>
        <dbReference type="Proteomes" id="UP001226867"/>
    </source>
</evidence>
<gene>
    <name evidence="6" type="ORF">J2W36_000664</name>
</gene>
<dbReference type="InterPro" id="IPR036388">
    <property type="entry name" value="WH-like_DNA-bd_sf"/>
</dbReference>
<dbReference type="Gene3D" id="3.40.190.10">
    <property type="entry name" value="Periplasmic binding protein-like II"/>
    <property type="match status" value="2"/>
</dbReference>
<feature type="domain" description="HTH lysR-type" evidence="5">
    <location>
        <begin position="4"/>
        <end position="61"/>
    </location>
</feature>
<dbReference type="PANTHER" id="PTHR30579:SF7">
    <property type="entry name" value="HTH-TYPE TRANSCRIPTIONAL REGULATOR LRHA-RELATED"/>
    <property type="match status" value="1"/>
</dbReference>
<dbReference type="RefSeq" id="WP_307688247.1">
    <property type="nucleotide sequence ID" value="NZ_JAUSRO010000002.1"/>
</dbReference>
<keyword evidence="4" id="KW-0804">Transcription</keyword>
<dbReference type="InterPro" id="IPR000847">
    <property type="entry name" value="LysR_HTH_N"/>
</dbReference>
<keyword evidence="2" id="KW-0805">Transcription regulation</keyword>
<evidence type="ECO:0000259" key="5">
    <source>
        <dbReference type="PROSITE" id="PS50931"/>
    </source>
</evidence>
<evidence type="ECO:0000256" key="3">
    <source>
        <dbReference type="ARBA" id="ARBA00023125"/>
    </source>
</evidence>